<organism evidence="2 3">
    <name type="scientific">Vallitalea guaymasensis</name>
    <dbReference type="NCBI Taxonomy" id="1185412"/>
    <lineage>
        <taxon>Bacteria</taxon>
        <taxon>Bacillati</taxon>
        <taxon>Bacillota</taxon>
        <taxon>Clostridia</taxon>
        <taxon>Lachnospirales</taxon>
        <taxon>Vallitaleaceae</taxon>
        <taxon>Vallitalea</taxon>
    </lineage>
</organism>
<evidence type="ECO:0000256" key="1">
    <source>
        <dbReference type="SAM" id="Phobius"/>
    </source>
</evidence>
<name>A0A8J8MFL2_9FIRM</name>
<dbReference type="Pfam" id="PF09960">
    <property type="entry name" value="DUF2194"/>
    <property type="match status" value="1"/>
</dbReference>
<protein>
    <submittedName>
        <fullName evidence="2">DUF2194 domain-containing protein</fullName>
    </submittedName>
</protein>
<dbReference type="AlphaFoldDB" id="A0A8J8MFL2"/>
<dbReference type="EMBL" id="CP058561">
    <property type="protein sequence ID" value="QUH31715.1"/>
    <property type="molecule type" value="Genomic_DNA"/>
</dbReference>
<dbReference type="RefSeq" id="WP_212691667.1">
    <property type="nucleotide sequence ID" value="NZ_CP058561.1"/>
</dbReference>
<dbReference type="InterPro" id="IPR018695">
    <property type="entry name" value="DUF2194"/>
</dbReference>
<keyword evidence="1" id="KW-0812">Transmembrane</keyword>
<sequence length="603" mass="69703">MKNKTVIYIIIILIGIIGIAYGGMHSGYVLKLIKNVNEYNKIENYALLNSQHINDIEKELFEKHLIIYDENSAGGQLVKDNVIKAYEYMKKDYDLIEVKDVKTINQSYETIVVTSLEEETFSSFEDLERYVANGGNAFIVYHSTTDSFINAIFGIEEIGETVESDGILLKDNLLIKSDGYRVNNNTITNSMREVTLSQAATVYAETADSIPFIWDMDYKNGKFMIYNGTSLEAKENRGLLTGALGLLVDDYIYPILNAKICYIDDFPSPVPSGFDENIYRDYGLTIEEFYKRVWWSDILKGAKLYDVKYTGVIIETYNEDVKPPFETASYDTKNNLIMYGRELLKNDGELGFHGYNHQSFAPEGFIKEDLGYNFWESTEDMMGALKEINRYSKEVFPYYNFKVYVPPSNILHPMGRAAIKEAVPSINILASLYLAGEESDAYVQEFEIAKDQMIELPRITYDYINEEGEDWSIYTTINFFGVFSHFIHPDDILDPNRNMGYSWEEMKEQYNEMLKDIKDNYGWLRSMTASQAAEELKKYLQCDVKFVKNENGIYGFMTNFRKDMYFILRTEKEIKKTVSCTVSEIDNNIYLVHTLEPEFAVKF</sequence>
<feature type="transmembrane region" description="Helical" evidence="1">
    <location>
        <begin position="6"/>
        <end position="24"/>
    </location>
</feature>
<dbReference type="CDD" id="cd10924">
    <property type="entry name" value="CE4_COG4878"/>
    <property type="match status" value="1"/>
</dbReference>
<reference evidence="2 3" key="1">
    <citation type="submission" date="2020-07" db="EMBL/GenBank/DDBJ databases">
        <title>Vallitalea guaymasensis genome.</title>
        <authorList>
            <person name="Postec A."/>
        </authorList>
    </citation>
    <scope>NUCLEOTIDE SEQUENCE [LARGE SCALE GENOMIC DNA]</scope>
    <source>
        <strain evidence="2 3">Ra1766G1</strain>
    </source>
</reference>
<keyword evidence="3" id="KW-1185">Reference proteome</keyword>
<keyword evidence="1" id="KW-1133">Transmembrane helix</keyword>
<gene>
    <name evidence="2" type="ORF">HYG85_23405</name>
</gene>
<accession>A0A8J8MFL2</accession>
<proteinExistence type="predicted"/>
<dbReference type="KEGG" id="vgu:HYG85_23405"/>
<keyword evidence="1" id="KW-0472">Membrane</keyword>
<evidence type="ECO:0000313" key="3">
    <source>
        <dbReference type="Proteomes" id="UP000677305"/>
    </source>
</evidence>
<dbReference type="Proteomes" id="UP000677305">
    <property type="component" value="Chromosome"/>
</dbReference>
<evidence type="ECO:0000313" key="2">
    <source>
        <dbReference type="EMBL" id="QUH31715.1"/>
    </source>
</evidence>